<feature type="compositionally biased region" description="Low complexity" evidence="1">
    <location>
        <begin position="434"/>
        <end position="445"/>
    </location>
</feature>
<sequence>MGASIIVDDADPKLQPYFSGDQWGLEPGTGDSLLNGTLTSCHLEKKSFYPTPTFSLYFYGSDFSLYGPGLSGVALNYTIDDTSVRPATDFNNSASTNLKAGVKLWSLTGLDTSYHTLKLIPASGLFAFDYFTYTPSKYTTLTGSRLIVDDADSLIQYSGNNHWTKLNSQIFGNGMPYQSTLSSSSQKGSTLKFDFTGSSIAVYGALNQQSGTLSAQFTVDNGTATTFTPFNGTQAVDPSSWKINQQLYYKDLAPGKHSLQLTLSDISGSQALYIDSLVYEGTSGTTLSAANPSATGDSAFSSPSSSFFSSAKIGGIVAAAVALAFVACCLRICCVRRRRVIQQPNQPPTLLLVHQNQKPPPIFSPPSFNRHESAWSSNSRFTPSSPPETPFTMPTPMPPPPPPHQGPPAINSLLGLLSRTPDATTNPGMPTPVVPTGIPTTPTHPAQHMDGSDEPARPAALMRERETGSGPAPAPPPYRERTSTDTLE</sequence>
<feature type="transmembrane region" description="Helical" evidence="2">
    <location>
        <begin position="313"/>
        <end position="334"/>
    </location>
</feature>
<dbReference type="EMBL" id="MU157851">
    <property type="protein sequence ID" value="KAF9528697.1"/>
    <property type="molecule type" value="Genomic_DNA"/>
</dbReference>
<dbReference type="Proteomes" id="UP000807306">
    <property type="component" value="Unassembled WGS sequence"/>
</dbReference>
<keyword evidence="4" id="KW-1185">Reference proteome</keyword>
<comment type="caution">
    <text evidence="3">The sequence shown here is derived from an EMBL/GenBank/DDBJ whole genome shotgun (WGS) entry which is preliminary data.</text>
</comment>
<organism evidence="3 4">
    <name type="scientific">Crepidotus variabilis</name>
    <dbReference type="NCBI Taxonomy" id="179855"/>
    <lineage>
        <taxon>Eukaryota</taxon>
        <taxon>Fungi</taxon>
        <taxon>Dikarya</taxon>
        <taxon>Basidiomycota</taxon>
        <taxon>Agaricomycotina</taxon>
        <taxon>Agaricomycetes</taxon>
        <taxon>Agaricomycetidae</taxon>
        <taxon>Agaricales</taxon>
        <taxon>Agaricineae</taxon>
        <taxon>Crepidotaceae</taxon>
        <taxon>Crepidotus</taxon>
    </lineage>
</organism>
<evidence type="ECO:0000313" key="4">
    <source>
        <dbReference type="Proteomes" id="UP000807306"/>
    </source>
</evidence>
<evidence type="ECO:0000256" key="1">
    <source>
        <dbReference type="SAM" id="MobiDB-lite"/>
    </source>
</evidence>
<keyword evidence="2" id="KW-0812">Transmembrane</keyword>
<dbReference type="Gene3D" id="2.60.120.260">
    <property type="entry name" value="Galactose-binding domain-like"/>
    <property type="match status" value="1"/>
</dbReference>
<keyword evidence="2" id="KW-0472">Membrane</keyword>
<accession>A0A9P6EGL5</accession>
<evidence type="ECO:0000313" key="3">
    <source>
        <dbReference type="EMBL" id="KAF9528697.1"/>
    </source>
</evidence>
<feature type="compositionally biased region" description="Basic and acidic residues" evidence="1">
    <location>
        <begin position="450"/>
        <end position="467"/>
    </location>
</feature>
<dbReference type="OrthoDB" id="2927144at2759"/>
<gene>
    <name evidence="3" type="ORF">CPB83DRAFT_308861</name>
</gene>
<feature type="region of interest" description="Disordered" evidence="1">
    <location>
        <begin position="369"/>
        <end position="488"/>
    </location>
</feature>
<feature type="compositionally biased region" description="Basic and acidic residues" evidence="1">
    <location>
        <begin position="478"/>
        <end position="488"/>
    </location>
</feature>
<proteinExistence type="predicted"/>
<dbReference type="AlphaFoldDB" id="A0A9P6EGL5"/>
<evidence type="ECO:0000256" key="2">
    <source>
        <dbReference type="SAM" id="Phobius"/>
    </source>
</evidence>
<reference evidence="3" key="1">
    <citation type="submission" date="2020-11" db="EMBL/GenBank/DDBJ databases">
        <authorList>
            <consortium name="DOE Joint Genome Institute"/>
            <person name="Ahrendt S."/>
            <person name="Riley R."/>
            <person name="Andreopoulos W."/>
            <person name="Labutti K."/>
            <person name="Pangilinan J."/>
            <person name="Ruiz-Duenas F.J."/>
            <person name="Barrasa J.M."/>
            <person name="Sanchez-Garcia M."/>
            <person name="Camarero S."/>
            <person name="Miyauchi S."/>
            <person name="Serrano A."/>
            <person name="Linde D."/>
            <person name="Babiker R."/>
            <person name="Drula E."/>
            <person name="Ayuso-Fernandez I."/>
            <person name="Pacheco R."/>
            <person name="Padilla G."/>
            <person name="Ferreira P."/>
            <person name="Barriuso J."/>
            <person name="Kellner H."/>
            <person name="Castanera R."/>
            <person name="Alfaro M."/>
            <person name="Ramirez L."/>
            <person name="Pisabarro A.G."/>
            <person name="Kuo A."/>
            <person name="Tritt A."/>
            <person name="Lipzen A."/>
            <person name="He G."/>
            <person name="Yan M."/>
            <person name="Ng V."/>
            <person name="Cullen D."/>
            <person name="Martin F."/>
            <person name="Rosso M.-N."/>
            <person name="Henrissat B."/>
            <person name="Hibbett D."/>
            <person name="Martinez A.T."/>
            <person name="Grigoriev I.V."/>
        </authorList>
    </citation>
    <scope>NUCLEOTIDE SEQUENCE</scope>
    <source>
        <strain evidence="3">CBS 506.95</strain>
    </source>
</reference>
<name>A0A9P6EGL5_9AGAR</name>
<protein>
    <submittedName>
        <fullName evidence="3">Uncharacterized protein</fullName>
    </submittedName>
</protein>
<feature type="compositionally biased region" description="Pro residues" evidence="1">
    <location>
        <begin position="384"/>
        <end position="406"/>
    </location>
</feature>
<keyword evidence="2" id="KW-1133">Transmembrane helix</keyword>